<dbReference type="KEGG" id="nwr:E3U44_02680"/>
<evidence type="ECO:0000256" key="1">
    <source>
        <dbReference type="SAM" id="MobiDB-lite"/>
    </source>
</evidence>
<organism evidence="2 3">
    <name type="scientific">Nitrosococcus wardiae</name>
    <dbReference type="NCBI Taxonomy" id="1814290"/>
    <lineage>
        <taxon>Bacteria</taxon>
        <taxon>Pseudomonadati</taxon>
        <taxon>Pseudomonadota</taxon>
        <taxon>Gammaproteobacteria</taxon>
        <taxon>Chromatiales</taxon>
        <taxon>Chromatiaceae</taxon>
        <taxon>Nitrosococcus</taxon>
    </lineage>
</organism>
<dbReference type="EMBL" id="CP038033">
    <property type="protein sequence ID" value="QBQ53530.1"/>
    <property type="molecule type" value="Genomic_DNA"/>
</dbReference>
<keyword evidence="3" id="KW-1185">Reference proteome</keyword>
<dbReference type="AlphaFoldDB" id="A0A4P7BWQ7"/>
<dbReference type="Proteomes" id="UP000294325">
    <property type="component" value="Chromosome"/>
</dbReference>
<dbReference type="RefSeq" id="WP_134356544.1">
    <property type="nucleotide sequence ID" value="NZ_CP038033.1"/>
</dbReference>
<name>A0A4P7BWQ7_9GAMM</name>
<proteinExistence type="predicted"/>
<gene>
    <name evidence="2" type="ORF">E3U44_02680</name>
</gene>
<evidence type="ECO:0000313" key="2">
    <source>
        <dbReference type="EMBL" id="QBQ53530.1"/>
    </source>
</evidence>
<feature type="compositionally biased region" description="Pro residues" evidence="1">
    <location>
        <begin position="46"/>
        <end position="60"/>
    </location>
</feature>
<accession>A0A4P7BWQ7</accession>
<sequence>MKSRCFLALAALVAAQSSSGEVRVFVDGELFTNYKTIEIVADDSAAPPPVDPSPDPVDPPPDSDDDPNTPPIPDGCSTPEGLTVLEEPIPNVITTFKIRRNQAVALSFDQRHFRGGKGQIQFAENTLGPSPLKWAVVSSCPGDFTVTPGCSKEALNDRILVDFSGRHKGDSRVCTLEEGQTYWFNIRHFDMTMGRDSCPQGKACALFVRP</sequence>
<feature type="region of interest" description="Disordered" evidence="1">
    <location>
        <begin position="42"/>
        <end position="81"/>
    </location>
</feature>
<dbReference type="OrthoDB" id="5769363at2"/>
<reference evidence="2 3" key="1">
    <citation type="submission" date="2019-03" db="EMBL/GenBank/DDBJ databases">
        <title>The genome sequence of Nitrosococcus wardiae strain D1FHST reveals the archetypal metabolic capacity of ammonia-oxidizing Gammaproteobacteria.</title>
        <authorList>
            <person name="Wang L."/>
            <person name="Lim C.K."/>
            <person name="Hanson T.E."/>
            <person name="Dang H."/>
            <person name="Klotz M.G."/>
        </authorList>
    </citation>
    <scope>NUCLEOTIDE SEQUENCE [LARGE SCALE GENOMIC DNA]</scope>
    <source>
        <strain evidence="2 3">D1FHS</strain>
    </source>
</reference>
<protein>
    <submittedName>
        <fullName evidence="2">Uncharacterized protein</fullName>
    </submittedName>
</protein>
<evidence type="ECO:0000313" key="3">
    <source>
        <dbReference type="Proteomes" id="UP000294325"/>
    </source>
</evidence>